<dbReference type="Proteomes" id="UP000028701">
    <property type="component" value="Unassembled WGS sequence"/>
</dbReference>
<evidence type="ECO:0000256" key="5">
    <source>
        <dbReference type="ARBA" id="ARBA00022723"/>
    </source>
</evidence>
<evidence type="ECO:0000259" key="13">
    <source>
        <dbReference type="Pfam" id="PF01435"/>
    </source>
</evidence>
<sequence length="285" mass="31852">MNFDISKVRHPKEKLYGFLTSFIGILVWMAIAAGILYIATTESLGIIFAFLFYFLFFWFVSYVARSLVRAYMMGHYVLVSDQQFPHLHKMVADGAQKLGLKEAPQAFVYNSSGVMNAMALTLVGRTRYIWLTSALIDSDDDEQVRFVIGHELGHHVAGHLDEPWSFLRLPGLIIPFLGQAYSRARELTCDRIGLVVSGDMKASRTALQMLACGSAKLNAQMNPNAFEEQDKMVPSIAGFFLKIVSLYPRHTRRVAALSEWKNALSGIPSAPSRSVQTGRIEPQIA</sequence>
<dbReference type="GO" id="GO:0005886">
    <property type="term" value="C:plasma membrane"/>
    <property type="evidence" value="ECO:0007669"/>
    <property type="project" value="UniProtKB-SubCell"/>
</dbReference>
<keyword evidence="10 12" id="KW-0472">Membrane</keyword>
<evidence type="ECO:0000313" key="15">
    <source>
        <dbReference type="Proteomes" id="UP000028701"/>
    </source>
</evidence>
<protein>
    <submittedName>
        <fullName evidence="14">Peptidase M48 family protein</fullName>
    </submittedName>
</protein>
<keyword evidence="3 11" id="KW-0645">Protease</keyword>
<dbReference type="RefSeq" id="WP_045230652.1">
    <property type="nucleotide sequence ID" value="NZ_BBJU01000015.1"/>
</dbReference>
<comment type="similarity">
    <text evidence="11">Belongs to the peptidase M48 family.</text>
</comment>
<comment type="subcellular location">
    <subcellularLocation>
        <location evidence="1">Cell membrane</location>
        <topology evidence="1">Multi-pass membrane protein</topology>
    </subcellularLocation>
</comment>
<keyword evidence="9 11" id="KW-0482">Metalloprotease</keyword>
<dbReference type="GO" id="GO:0006508">
    <property type="term" value="P:proteolysis"/>
    <property type="evidence" value="ECO:0007669"/>
    <property type="project" value="UniProtKB-KW"/>
</dbReference>
<evidence type="ECO:0000256" key="8">
    <source>
        <dbReference type="ARBA" id="ARBA00022989"/>
    </source>
</evidence>
<comment type="cofactor">
    <cofactor evidence="11">
        <name>Zn(2+)</name>
        <dbReference type="ChEBI" id="CHEBI:29105"/>
    </cofactor>
    <text evidence="11">Binds 1 zinc ion per subunit.</text>
</comment>
<evidence type="ECO:0000256" key="7">
    <source>
        <dbReference type="ARBA" id="ARBA00022833"/>
    </source>
</evidence>
<evidence type="ECO:0000256" key="12">
    <source>
        <dbReference type="SAM" id="Phobius"/>
    </source>
</evidence>
<evidence type="ECO:0000256" key="6">
    <source>
        <dbReference type="ARBA" id="ARBA00022801"/>
    </source>
</evidence>
<keyword evidence="7 11" id="KW-0862">Zinc</keyword>
<evidence type="ECO:0000256" key="4">
    <source>
        <dbReference type="ARBA" id="ARBA00022692"/>
    </source>
</evidence>
<evidence type="ECO:0000313" key="14">
    <source>
        <dbReference type="EMBL" id="GAK71081.1"/>
    </source>
</evidence>
<keyword evidence="5" id="KW-0479">Metal-binding</keyword>
<dbReference type="OrthoDB" id="7338723at2"/>
<evidence type="ECO:0000256" key="1">
    <source>
        <dbReference type="ARBA" id="ARBA00004651"/>
    </source>
</evidence>
<accession>A0A081CWN5</accession>
<evidence type="ECO:0000256" key="2">
    <source>
        <dbReference type="ARBA" id="ARBA00022475"/>
    </source>
</evidence>
<evidence type="ECO:0000256" key="9">
    <source>
        <dbReference type="ARBA" id="ARBA00023049"/>
    </source>
</evidence>
<keyword evidence="6 11" id="KW-0378">Hydrolase</keyword>
<dbReference type="InterPro" id="IPR050083">
    <property type="entry name" value="HtpX_protease"/>
</dbReference>
<dbReference type="PANTHER" id="PTHR43221">
    <property type="entry name" value="PROTEASE HTPX"/>
    <property type="match status" value="1"/>
</dbReference>
<keyword evidence="8 12" id="KW-1133">Transmembrane helix</keyword>
<keyword evidence="2" id="KW-1003">Cell membrane</keyword>
<evidence type="ECO:0000256" key="11">
    <source>
        <dbReference type="RuleBase" id="RU003983"/>
    </source>
</evidence>
<dbReference type="CDD" id="cd07325">
    <property type="entry name" value="M48_Ste24p_like"/>
    <property type="match status" value="1"/>
</dbReference>
<dbReference type="Gene3D" id="3.30.2010.10">
    <property type="entry name" value="Metalloproteases ('zincins'), catalytic domain"/>
    <property type="match status" value="1"/>
</dbReference>
<feature type="domain" description="Peptidase M48" evidence="13">
    <location>
        <begin position="82"/>
        <end position="160"/>
    </location>
</feature>
<organism evidence="14 15">
    <name type="scientific">Agrobacterium rubi TR3 = NBRC 13261</name>
    <dbReference type="NCBI Taxonomy" id="1368415"/>
    <lineage>
        <taxon>Bacteria</taxon>
        <taxon>Pseudomonadati</taxon>
        <taxon>Pseudomonadota</taxon>
        <taxon>Alphaproteobacteria</taxon>
        <taxon>Hyphomicrobiales</taxon>
        <taxon>Rhizobiaceae</taxon>
        <taxon>Rhizobium/Agrobacterium group</taxon>
        <taxon>Agrobacterium</taxon>
    </lineage>
</organism>
<gene>
    <name evidence="14" type="ORF">RRU01S_15_00040</name>
</gene>
<evidence type="ECO:0000256" key="3">
    <source>
        <dbReference type="ARBA" id="ARBA00022670"/>
    </source>
</evidence>
<keyword evidence="4 12" id="KW-0812">Transmembrane</keyword>
<dbReference type="GO" id="GO:0004222">
    <property type="term" value="F:metalloendopeptidase activity"/>
    <property type="evidence" value="ECO:0007669"/>
    <property type="project" value="InterPro"/>
</dbReference>
<dbReference type="eggNOG" id="COG0501">
    <property type="taxonomic scope" value="Bacteria"/>
</dbReference>
<comment type="caution">
    <text evidence="14">The sequence shown here is derived from an EMBL/GenBank/DDBJ whole genome shotgun (WGS) entry which is preliminary data.</text>
</comment>
<evidence type="ECO:0000256" key="10">
    <source>
        <dbReference type="ARBA" id="ARBA00023136"/>
    </source>
</evidence>
<dbReference type="GO" id="GO:0046872">
    <property type="term" value="F:metal ion binding"/>
    <property type="evidence" value="ECO:0007669"/>
    <property type="project" value="UniProtKB-KW"/>
</dbReference>
<dbReference type="AlphaFoldDB" id="A0A081CWN5"/>
<reference evidence="14 15" key="1">
    <citation type="submission" date="2014-08" db="EMBL/GenBank/DDBJ databases">
        <title>Whole genome shotgun sequence of Rhizobium rubi NBRC 13261.</title>
        <authorList>
            <person name="Katano-Makiyama Y."/>
            <person name="Hosoyama A."/>
            <person name="Hashimoto M."/>
            <person name="Hosoyama Y."/>
            <person name="Noguchi M."/>
            <person name="Tsuchikane K."/>
            <person name="Uohara A."/>
            <person name="Ohji S."/>
            <person name="Ichikawa N."/>
            <person name="Kimura A."/>
            <person name="Yamazoe A."/>
            <person name="Fujita N."/>
        </authorList>
    </citation>
    <scope>NUCLEOTIDE SEQUENCE [LARGE SCALE GENOMIC DNA]</scope>
    <source>
        <strain evidence="14 15">NBRC 13261</strain>
    </source>
</reference>
<proteinExistence type="inferred from homology"/>
<dbReference type="InterPro" id="IPR001915">
    <property type="entry name" value="Peptidase_M48"/>
</dbReference>
<dbReference type="Pfam" id="PF01435">
    <property type="entry name" value="Peptidase_M48"/>
    <property type="match status" value="1"/>
</dbReference>
<name>A0A081CWN5_9HYPH</name>
<feature type="transmembrane region" description="Helical" evidence="12">
    <location>
        <begin position="44"/>
        <end position="64"/>
    </location>
</feature>
<feature type="transmembrane region" description="Helical" evidence="12">
    <location>
        <begin position="15"/>
        <end position="38"/>
    </location>
</feature>
<dbReference type="EMBL" id="BBJU01000015">
    <property type="protein sequence ID" value="GAK71081.1"/>
    <property type="molecule type" value="Genomic_DNA"/>
</dbReference>
<dbReference type="PANTHER" id="PTHR43221:SF1">
    <property type="entry name" value="PROTEASE HTPX"/>
    <property type="match status" value="1"/>
</dbReference>